<reference evidence="4" key="1">
    <citation type="journal article" date="2020" name="Stud. Mycol.">
        <title>101 Dothideomycetes genomes: a test case for predicting lifestyles and emergence of pathogens.</title>
        <authorList>
            <person name="Haridas S."/>
            <person name="Albert R."/>
            <person name="Binder M."/>
            <person name="Bloem J."/>
            <person name="Labutti K."/>
            <person name="Salamov A."/>
            <person name="Andreopoulos B."/>
            <person name="Baker S."/>
            <person name="Barry K."/>
            <person name="Bills G."/>
            <person name="Bluhm B."/>
            <person name="Cannon C."/>
            <person name="Castanera R."/>
            <person name="Culley D."/>
            <person name="Daum C."/>
            <person name="Ezra D."/>
            <person name="Gonzalez J."/>
            <person name="Henrissat B."/>
            <person name="Kuo A."/>
            <person name="Liang C."/>
            <person name="Lipzen A."/>
            <person name="Lutzoni F."/>
            <person name="Magnuson J."/>
            <person name="Mondo S."/>
            <person name="Nolan M."/>
            <person name="Ohm R."/>
            <person name="Pangilinan J."/>
            <person name="Park H.-J."/>
            <person name="Ramirez L."/>
            <person name="Alfaro M."/>
            <person name="Sun H."/>
            <person name="Tritt A."/>
            <person name="Yoshinaga Y."/>
            <person name="Zwiers L.-H."/>
            <person name="Turgeon B."/>
            <person name="Goodwin S."/>
            <person name="Spatafora J."/>
            <person name="Crous P."/>
            <person name="Grigoriev I."/>
        </authorList>
    </citation>
    <scope>NUCLEOTIDE SEQUENCE</scope>
    <source>
        <strain evidence="4">ATCC 36951</strain>
    </source>
</reference>
<dbReference type="NCBIfam" id="NF041278">
    <property type="entry name" value="CmcJ_NvfI_EfuI"/>
    <property type="match status" value="1"/>
</dbReference>
<keyword evidence="5" id="KW-1185">Reference proteome</keyword>
<dbReference type="PANTHER" id="PTHR34598:SF3">
    <property type="entry name" value="OXIDOREDUCTASE AN1597"/>
    <property type="match status" value="1"/>
</dbReference>
<organism evidence="4 5">
    <name type="scientific">Zasmidium cellare ATCC 36951</name>
    <dbReference type="NCBI Taxonomy" id="1080233"/>
    <lineage>
        <taxon>Eukaryota</taxon>
        <taxon>Fungi</taxon>
        <taxon>Dikarya</taxon>
        <taxon>Ascomycota</taxon>
        <taxon>Pezizomycotina</taxon>
        <taxon>Dothideomycetes</taxon>
        <taxon>Dothideomycetidae</taxon>
        <taxon>Mycosphaerellales</taxon>
        <taxon>Mycosphaerellaceae</taxon>
        <taxon>Zasmidium</taxon>
    </lineage>
</organism>
<dbReference type="GeneID" id="54561656"/>
<evidence type="ECO:0000313" key="4">
    <source>
        <dbReference type="EMBL" id="KAF2162781.1"/>
    </source>
</evidence>
<evidence type="ECO:0000256" key="1">
    <source>
        <dbReference type="ARBA" id="ARBA00023002"/>
    </source>
</evidence>
<dbReference type="Proteomes" id="UP000799537">
    <property type="component" value="Unassembled WGS sequence"/>
</dbReference>
<dbReference type="InterPro" id="IPR044053">
    <property type="entry name" value="AsaB-like"/>
</dbReference>
<name>A0A6A6C6W7_ZASCE</name>
<keyword evidence="1" id="KW-0560">Oxidoreductase</keyword>
<dbReference type="RefSeq" id="XP_033663670.1">
    <property type="nucleotide sequence ID" value="XM_033808384.1"/>
</dbReference>
<gene>
    <name evidence="4" type="ORF">M409DRAFT_27019</name>
</gene>
<dbReference type="EMBL" id="ML993612">
    <property type="protein sequence ID" value="KAF2162781.1"/>
    <property type="molecule type" value="Genomic_DNA"/>
</dbReference>
<feature type="region of interest" description="Disordered" evidence="3">
    <location>
        <begin position="262"/>
        <end position="281"/>
    </location>
</feature>
<dbReference type="OrthoDB" id="412788at2759"/>
<evidence type="ECO:0008006" key="6">
    <source>
        <dbReference type="Google" id="ProtNLM"/>
    </source>
</evidence>
<evidence type="ECO:0000313" key="5">
    <source>
        <dbReference type="Proteomes" id="UP000799537"/>
    </source>
</evidence>
<dbReference type="AlphaFoldDB" id="A0A6A6C6W7"/>
<comment type="similarity">
    <text evidence="2">Belongs to the asaB hydroxylase/desaturase family.</text>
</comment>
<protein>
    <recommendedName>
        <fullName evidence="6">GA4 desaturase family protein</fullName>
    </recommendedName>
</protein>
<dbReference type="PANTHER" id="PTHR34598">
    <property type="entry name" value="BLL6449 PROTEIN"/>
    <property type="match status" value="1"/>
</dbReference>
<proteinExistence type="inferred from homology"/>
<evidence type="ECO:0000256" key="3">
    <source>
        <dbReference type="SAM" id="MobiDB-lite"/>
    </source>
</evidence>
<sequence length="298" mass="34169">MPHSTELPPGTIETTFNYIPHLKDGEPERLFNPKTVGYRRHTFEPHTEQVTDIRGHEDEFDVDTHGFQLLKAAPIPEEVYSDDAKFREEGYREVKELLKKATGATHVHIFSHIVRKEPYQAVLDIPKETPDEEECSLQTPAMIAHIDQSYHGAEQVLGDIPDAPQLAPKAKTRWGIINVWRPLKPVTREPLAVCDARSVPDSDLQQVWLHVVRPKDGVPDKVIDVGLWYLQRGEGHKWYWPSEMQPDEALLIKCFDSKKDGRARRAPHSAMKTPGDHGPTRESVEVRCLVFWEDQEKE</sequence>
<dbReference type="GO" id="GO:0016491">
    <property type="term" value="F:oxidoreductase activity"/>
    <property type="evidence" value="ECO:0007669"/>
    <property type="project" value="UniProtKB-KW"/>
</dbReference>
<evidence type="ECO:0000256" key="2">
    <source>
        <dbReference type="ARBA" id="ARBA00023604"/>
    </source>
</evidence>
<accession>A0A6A6C6W7</accession>